<evidence type="ECO:0000313" key="2">
    <source>
        <dbReference type="EMBL" id="MBM7635418.1"/>
    </source>
</evidence>
<feature type="transmembrane region" description="Helical" evidence="1">
    <location>
        <begin position="127"/>
        <end position="144"/>
    </location>
</feature>
<feature type="transmembrane region" description="Helical" evidence="1">
    <location>
        <begin position="12"/>
        <end position="38"/>
    </location>
</feature>
<organism evidence="2 3">
    <name type="scientific">Streptococcus saliviloxodontae</name>
    <dbReference type="NCBI Taxonomy" id="1349416"/>
    <lineage>
        <taxon>Bacteria</taxon>
        <taxon>Bacillati</taxon>
        <taxon>Bacillota</taxon>
        <taxon>Bacilli</taxon>
        <taxon>Lactobacillales</taxon>
        <taxon>Streptococcaceae</taxon>
        <taxon>Streptococcus</taxon>
    </lineage>
</organism>
<feature type="transmembrane region" description="Helical" evidence="1">
    <location>
        <begin position="89"/>
        <end position="106"/>
    </location>
</feature>
<keyword evidence="1" id="KW-0472">Membrane</keyword>
<dbReference type="PANTHER" id="PTHR40448:SF1">
    <property type="entry name" value="TWO-COMPONENT SENSOR HISTIDINE KINASE"/>
    <property type="match status" value="1"/>
</dbReference>
<evidence type="ECO:0008006" key="4">
    <source>
        <dbReference type="Google" id="ProtNLM"/>
    </source>
</evidence>
<sequence length="398" mass="46474">MRISKKQISLLAILFIVITYFGDYTTVPLDFIYLYLVGRFFDKHGRRVKHVFYALCTVVIIEVIAYILLLFIFPAVLGISSEIIANNNWMLSLVYALTVPIYYFLIKTLRLEFSLLSLYLDQTHFKWDYIGIGIVFLFYAYSHLEGILSVVIPGYLPIYYLHQSLFIFLYILILIIMVSYSNYCSKAFLRRKLKAKEQENLANLQEYNTYIEEQYKELRGFKHDYENILLTLRGSLDSKDINQVKEVYQQIVKPSIETISGDVEMCRLEGIEDPIFKGFLSSKMIEAKRLGILFSVDCPYFPEQESQIRHELLVCLSQLLERGFQGKTRFSRSILLQIKQETELHISWQSQGDTPFFDESFSLKSLQDEAKTLTISYQNNQNNHLVIISIKSTIANPR</sequence>
<keyword evidence="3" id="KW-1185">Reference proteome</keyword>
<dbReference type="EMBL" id="JAFBEI010000003">
    <property type="protein sequence ID" value="MBM7635418.1"/>
    <property type="molecule type" value="Genomic_DNA"/>
</dbReference>
<dbReference type="Proteomes" id="UP000809081">
    <property type="component" value="Unassembled WGS sequence"/>
</dbReference>
<evidence type="ECO:0000256" key="1">
    <source>
        <dbReference type="SAM" id="Phobius"/>
    </source>
</evidence>
<dbReference type="PANTHER" id="PTHR40448">
    <property type="entry name" value="TWO-COMPONENT SENSOR HISTIDINE KINASE"/>
    <property type="match status" value="1"/>
</dbReference>
<keyword evidence="1" id="KW-0812">Transmembrane</keyword>
<evidence type="ECO:0000313" key="3">
    <source>
        <dbReference type="Proteomes" id="UP000809081"/>
    </source>
</evidence>
<feature type="transmembrane region" description="Helical" evidence="1">
    <location>
        <begin position="164"/>
        <end position="184"/>
    </location>
</feature>
<name>A0ABS2PJ06_9STRE</name>
<dbReference type="RefSeq" id="WP_205016372.1">
    <property type="nucleotide sequence ID" value="NZ_JAFBEI010000003.1"/>
</dbReference>
<comment type="caution">
    <text evidence="2">The sequence shown here is derived from an EMBL/GenBank/DDBJ whole genome shotgun (WGS) entry which is preliminary data.</text>
</comment>
<proteinExistence type="predicted"/>
<accession>A0ABS2PJ06</accession>
<protein>
    <recommendedName>
        <fullName evidence="4">Histidine kinase</fullName>
    </recommendedName>
</protein>
<keyword evidence="1" id="KW-1133">Transmembrane helix</keyword>
<reference evidence="2 3" key="1">
    <citation type="submission" date="2021-01" db="EMBL/GenBank/DDBJ databases">
        <title>Genomic Encyclopedia of Type Strains, Phase IV (KMG-IV): sequencing the most valuable type-strain genomes for metagenomic binning, comparative biology and taxonomic classification.</title>
        <authorList>
            <person name="Goeker M."/>
        </authorList>
    </citation>
    <scope>NUCLEOTIDE SEQUENCE [LARGE SCALE GENOMIC DNA]</scope>
    <source>
        <strain evidence="2 3">DSM 27513</strain>
    </source>
</reference>
<feature type="transmembrane region" description="Helical" evidence="1">
    <location>
        <begin position="50"/>
        <end position="77"/>
    </location>
</feature>
<gene>
    <name evidence="2" type="ORF">JOC31_000210</name>
</gene>